<accession>A0ABT1H3U4</accession>
<proteinExistence type="predicted"/>
<name>A0ABT1H3U4_9NOCA</name>
<comment type="caution">
    <text evidence="1">The sequence shown here is derived from an EMBL/GenBank/DDBJ whole genome shotgun (WGS) entry which is preliminary data.</text>
</comment>
<protein>
    <submittedName>
        <fullName evidence="1">Uncharacterized protein</fullName>
    </submittedName>
</protein>
<sequence>MRWRFERTGRAGCYALALAHSHQIPVVLLVSGAGPLPESADAIGVVRYDPGVDGWRDTTLREAVALIGGHRRTDDANDHALFDIIL</sequence>
<evidence type="ECO:0000313" key="1">
    <source>
        <dbReference type="EMBL" id="MCP2161910.1"/>
    </source>
</evidence>
<dbReference type="Proteomes" id="UP001205740">
    <property type="component" value="Unassembled WGS sequence"/>
</dbReference>
<reference evidence="1 2" key="1">
    <citation type="submission" date="2022-06" db="EMBL/GenBank/DDBJ databases">
        <title>Genomic Encyclopedia of Archaeal and Bacterial Type Strains, Phase II (KMG-II): from individual species to whole genera.</title>
        <authorList>
            <person name="Goeker M."/>
        </authorList>
    </citation>
    <scope>NUCLEOTIDE SEQUENCE [LARGE SCALE GENOMIC DNA]</scope>
    <source>
        <strain evidence="1 2">DSM 45037</strain>
    </source>
</reference>
<organism evidence="1 2">
    <name type="scientific">Williamsia serinedens</name>
    <dbReference type="NCBI Taxonomy" id="391736"/>
    <lineage>
        <taxon>Bacteria</taxon>
        <taxon>Bacillati</taxon>
        <taxon>Actinomycetota</taxon>
        <taxon>Actinomycetes</taxon>
        <taxon>Mycobacteriales</taxon>
        <taxon>Nocardiaceae</taxon>
        <taxon>Williamsia</taxon>
    </lineage>
</organism>
<dbReference type="EMBL" id="JAMTCG010000005">
    <property type="protein sequence ID" value="MCP2161910.1"/>
    <property type="molecule type" value="Genomic_DNA"/>
</dbReference>
<keyword evidence="2" id="KW-1185">Reference proteome</keyword>
<evidence type="ECO:0000313" key="2">
    <source>
        <dbReference type="Proteomes" id="UP001205740"/>
    </source>
</evidence>
<gene>
    <name evidence="1" type="ORF">LX12_003109</name>
</gene>